<accession>A0A0E2HDS7</accession>
<name>A0A0E2HDS7_9FIRM</name>
<dbReference type="AlphaFoldDB" id="A0A0E2HDS7"/>
<dbReference type="PATRIC" id="fig|999408.3.peg.1549"/>
<organism evidence="1 2">
    <name type="scientific">[Clostridium] clostridioforme 90A8</name>
    <dbReference type="NCBI Taxonomy" id="999408"/>
    <lineage>
        <taxon>Bacteria</taxon>
        <taxon>Bacillati</taxon>
        <taxon>Bacillota</taxon>
        <taxon>Clostridia</taxon>
        <taxon>Lachnospirales</taxon>
        <taxon>Lachnospiraceae</taxon>
        <taxon>Enterocloster</taxon>
    </lineage>
</organism>
<proteinExistence type="predicted"/>
<dbReference type="HOGENOM" id="CLU_2717188_0_0_9"/>
<reference evidence="1 2" key="1">
    <citation type="submission" date="2013-01" db="EMBL/GenBank/DDBJ databases">
        <title>The Genome Sequence of Clostridium clostridioforme 90A8.</title>
        <authorList>
            <consortium name="The Broad Institute Genome Sequencing Platform"/>
            <person name="Earl A."/>
            <person name="Ward D."/>
            <person name="Feldgarden M."/>
            <person name="Gevers D."/>
            <person name="Courvalin P."/>
            <person name="Lambert T."/>
            <person name="Walker B."/>
            <person name="Young S.K."/>
            <person name="Zeng Q."/>
            <person name="Gargeya S."/>
            <person name="Fitzgerald M."/>
            <person name="Haas B."/>
            <person name="Abouelleil A."/>
            <person name="Alvarado L."/>
            <person name="Arachchi H.M."/>
            <person name="Berlin A.M."/>
            <person name="Chapman S.B."/>
            <person name="Dewar J."/>
            <person name="Goldberg J."/>
            <person name="Griggs A."/>
            <person name="Gujja S."/>
            <person name="Hansen M."/>
            <person name="Howarth C."/>
            <person name="Imamovic A."/>
            <person name="Larimer J."/>
            <person name="McCowan C."/>
            <person name="Murphy C."/>
            <person name="Neiman D."/>
            <person name="Pearson M."/>
            <person name="Priest M."/>
            <person name="Roberts A."/>
            <person name="Saif S."/>
            <person name="Shea T."/>
            <person name="Sisk P."/>
            <person name="Sykes S."/>
            <person name="Wortman J."/>
            <person name="Nusbaum C."/>
            <person name="Birren B."/>
        </authorList>
    </citation>
    <scope>NUCLEOTIDE SEQUENCE [LARGE SCALE GENOMIC DNA]</scope>
    <source>
        <strain evidence="1 2">90A8</strain>
    </source>
</reference>
<dbReference type="RefSeq" id="WP_002595331.1">
    <property type="nucleotide sequence ID" value="NZ_KB851009.1"/>
</dbReference>
<evidence type="ECO:0000313" key="1">
    <source>
        <dbReference type="EMBL" id="ENZ17884.1"/>
    </source>
</evidence>
<dbReference type="Proteomes" id="UP000013085">
    <property type="component" value="Unassembled WGS sequence"/>
</dbReference>
<gene>
    <name evidence="1" type="ORF">HMPREF1090_01434</name>
</gene>
<evidence type="ECO:0000313" key="2">
    <source>
        <dbReference type="Proteomes" id="UP000013085"/>
    </source>
</evidence>
<comment type="caution">
    <text evidence="1">The sequence shown here is derived from an EMBL/GenBank/DDBJ whole genome shotgun (WGS) entry which is preliminary data.</text>
</comment>
<dbReference type="EMBL" id="AGYR01000012">
    <property type="protein sequence ID" value="ENZ17884.1"/>
    <property type="molecule type" value="Genomic_DNA"/>
</dbReference>
<protein>
    <submittedName>
        <fullName evidence="1">Uncharacterized protein</fullName>
    </submittedName>
</protein>
<sequence length="72" mass="8542">MPLQKPRSGTAREKRNCWSRGNGPYSYRGELKHGLSLNRRYLNRKVRRYTGDALKGNQYRKICKTVYMVDFT</sequence>